<dbReference type="InterPro" id="IPR001478">
    <property type="entry name" value="PDZ"/>
</dbReference>
<dbReference type="Pfam" id="PF00595">
    <property type="entry name" value="PDZ"/>
    <property type="match status" value="2"/>
</dbReference>
<dbReference type="KEGG" id="dpte:113792504"/>
<protein>
    <submittedName>
        <fullName evidence="2">Discs large homolog 1-like protein</fullName>
    </submittedName>
</protein>
<dbReference type="Proteomes" id="UP000515146">
    <property type="component" value="Unplaced"/>
</dbReference>
<accession>A0A6P6XZ97</accession>
<dbReference type="OMA" id="AERCCER"/>
<name>A0A6P6XZ97_DERPT</name>
<keyword evidence="1" id="KW-1185">Reference proteome</keyword>
<dbReference type="SUPFAM" id="SSF50156">
    <property type="entry name" value="PDZ domain-like"/>
    <property type="match status" value="2"/>
</dbReference>
<dbReference type="InterPro" id="IPR051342">
    <property type="entry name" value="PDZ_scaffold"/>
</dbReference>
<dbReference type="OrthoDB" id="78824at2759"/>
<dbReference type="RefSeq" id="XP_027198201.1">
    <property type="nucleotide sequence ID" value="XM_027342400.1"/>
</dbReference>
<evidence type="ECO:0000313" key="2">
    <source>
        <dbReference type="RefSeq" id="XP_027198201.1"/>
    </source>
</evidence>
<organism evidence="1 2">
    <name type="scientific">Dermatophagoides pteronyssinus</name>
    <name type="common">European house dust mite</name>
    <dbReference type="NCBI Taxonomy" id="6956"/>
    <lineage>
        <taxon>Eukaryota</taxon>
        <taxon>Metazoa</taxon>
        <taxon>Ecdysozoa</taxon>
        <taxon>Arthropoda</taxon>
        <taxon>Chelicerata</taxon>
        <taxon>Arachnida</taxon>
        <taxon>Acari</taxon>
        <taxon>Acariformes</taxon>
        <taxon>Sarcoptiformes</taxon>
        <taxon>Astigmata</taxon>
        <taxon>Psoroptidia</taxon>
        <taxon>Analgoidea</taxon>
        <taxon>Pyroglyphidae</taxon>
        <taxon>Dermatophagoidinae</taxon>
        <taxon>Dermatophagoides</taxon>
    </lineage>
</organism>
<dbReference type="PANTHER" id="PTHR19964:SF92">
    <property type="entry name" value="PATJ HOMOLOG"/>
    <property type="match status" value="1"/>
</dbReference>
<dbReference type="InterPro" id="IPR036034">
    <property type="entry name" value="PDZ_sf"/>
</dbReference>
<dbReference type="SMART" id="SM00228">
    <property type="entry name" value="PDZ"/>
    <property type="match status" value="2"/>
</dbReference>
<dbReference type="PROSITE" id="PS50106">
    <property type="entry name" value="PDZ"/>
    <property type="match status" value="2"/>
</dbReference>
<gene>
    <name evidence="2" type="primary">LOC113792504</name>
</gene>
<sequence>MGNTTNSSLLPYHRSQTKSAKEMMIQSTNYEWQYMDIYLDLSERGLGISIRGGIDSPNHAGFHDIYISRILEAGAVARDGRIQLGDVIVKVNGESLENVTHKEAVNIILCAGQYMHFHLKRRKFIDSSEIYEQIEEANEDDALLIGSNRQTSFEEELLFDRQQVVKGYNDCIKVELIRNINGFGFSLVGGLDNETREGDPGIYVNNIIPDGPVHRSGRINIGDEIVAINNTNLECVPYKWALDVIRNSPALSVFTIRKTINWD</sequence>
<dbReference type="PANTHER" id="PTHR19964">
    <property type="entry name" value="MULTIPLE PDZ DOMAIN PROTEIN"/>
    <property type="match status" value="1"/>
</dbReference>
<dbReference type="InParanoid" id="A0A6P6XZ97"/>
<evidence type="ECO:0000313" key="1">
    <source>
        <dbReference type="Proteomes" id="UP000515146"/>
    </source>
</evidence>
<dbReference type="AlphaFoldDB" id="A0A6P6XZ97"/>
<reference evidence="2" key="1">
    <citation type="submission" date="2025-08" db="UniProtKB">
        <authorList>
            <consortium name="RefSeq"/>
        </authorList>
    </citation>
    <scope>IDENTIFICATION</scope>
    <source>
        <strain evidence="2">Airmid</strain>
    </source>
</reference>
<dbReference type="GeneID" id="113792504"/>
<dbReference type="Gene3D" id="2.30.42.10">
    <property type="match status" value="2"/>
</dbReference>
<proteinExistence type="predicted"/>